<keyword evidence="4" id="KW-0010">Activator</keyword>
<protein>
    <submittedName>
        <fullName evidence="6">LysR family transcriptional regulator</fullName>
    </submittedName>
</protein>
<dbReference type="Pfam" id="PF00126">
    <property type="entry name" value="HTH_1"/>
    <property type="match status" value="1"/>
</dbReference>
<dbReference type="EMBL" id="CP045810">
    <property type="protein sequence ID" value="QHN39871.1"/>
    <property type="molecule type" value="Genomic_DNA"/>
</dbReference>
<dbReference type="InterPro" id="IPR036390">
    <property type="entry name" value="WH_DNA-bd_sf"/>
</dbReference>
<dbReference type="CDD" id="cd00090">
    <property type="entry name" value="HTH_ARSR"/>
    <property type="match status" value="1"/>
</dbReference>
<sequence>MLDPNRLRLLRELAHRGTIAAVAEALAYTPSAVSQQLSALERESGASLLRRTGRGVTLTDAGRLLVGHADTILADIECAEAALAAVDADTSGVVRLGAFTSALVPIVGPALRALAESDPGVKLEVTELDPARAPDLLRSGHLDVALVHEYDNAPSIVGSGIDLVSLLDEPVFLVTRATTTVPSNDLRHYESRDWLSGSVGTLCHAMTVRSCEAAGFTPRIVHHVDDFGAVLDIVEASDCVALVPALGITAVAGDVACTELPIRRRTKIACRRGSTAAPTFTAVGDALRAVVPS</sequence>
<dbReference type="SUPFAM" id="SSF46785">
    <property type="entry name" value="Winged helix' DNA-binding domain"/>
    <property type="match status" value="1"/>
</dbReference>
<dbReference type="PANTHER" id="PTHR30346">
    <property type="entry name" value="TRANSCRIPTIONAL DUAL REGULATOR HCAR-RELATED"/>
    <property type="match status" value="1"/>
</dbReference>
<reference evidence="6" key="1">
    <citation type="journal article" date="2021" name="Nat. Microbiol.">
        <title>Cocultivation of an ultrasmall environmental parasitic bacterium with lytic ability against bacteria associated with wastewater foams.</title>
        <authorList>
            <person name="Batinovic S."/>
            <person name="Rose J.J.A."/>
            <person name="Ratcliffe J."/>
            <person name="Seviour R.J."/>
            <person name="Petrovski S."/>
        </authorList>
    </citation>
    <scope>NUCLEOTIDE SEQUENCE</scope>
    <source>
        <strain evidence="6">CON44</strain>
    </source>
</reference>
<dbReference type="GO" id="GO:0032993">
    <property type="term" value="C:protein-DNA complex"/>
    <property type="evidence" value="ECO:0007669"/>
    <property type="project" value="TreeGrafter"/>
</dbReference>
<dbReference type="InterPro" id="IPR005119">
    <property type="entry name" value="LysR_subst-bd"/>
</dbReference>
<name>A0A857LMT9_9ACTN</name>
<dbReference type="AlphaFoldDB" id="A0A857LMT9"/>
<evidence type="ECO:0000313" key="6">
    <source>
        <dbReference type="EMBL" id="QHN39871.1"/>
    </source>
</evidence>
<evidence type="ECO:0000256" key="3">
    <source>
        <dbReference type="ARBA" id="ARBA00023125"/>
    </source>
</evidence>
<comment type="similarity">
    <text evidence="1">Belongs to the LysR transcriptional regulatory family.</text>
</comment>
<organism evidence="6">
    <name type="scientific">Gordonia amarae</name>
    <dbReference type="NCBI Taxonomy" id="36821"/>
    <lineage>
        <taxon>Bacteria</taxon>
        <taxon>Bacillati</taxon>
        <taxon>Actinomycetota</taxon>
        <taxon>Actinomycetes</taxon>
        <taxon>Mycobacteriales</taxon>
        <taxon>Gordoniaceae</taxon>
        <taxon>Gordonia</taxon>
    </lineage>
</organism>
<dbReference type="GO" id="GO:0003700">
    <property type="term" value="F:DNA-binding transcription factor activity"/>
    <property type="evidence" value="ECO:0007669"/>
    <property type="project" value="InterPro"/>
</dbReference>
<dbReference type="GO" id="GO:0003677">
    <property type="term" value="F:DNA binding"/>
    <property type="evidence" value="ECO:0007669"/>
    <property type="project" value="UniProtKB-KW"/>
</dbReference>
<dbReference type="PROSITE" id="PS50931">
    <property type="entry name" value="HTH_LYSR"/>
    <property type="match status" value="1"/>
</dbReference>
<dbReference type="SUPFAM" id="SSF53850">
    <property type="entry name" value="Periplasmic binding protein-like II"/>
    <property type="match status" value="1"/>
</dbReference>
<evidence type="ECO:0000256" key="5">
    <source>
        <dbReference type="ARBA" id="ARBA00023163"/>
    </source>
</evidence>
<proteinExistence type="inferred from homology"/>
<dbReference type="Gene3D" id="3.40.190.10">
    <property type="entry name" value="Periplasmic binding protein-like II"/>
    <property type="match status" value="2"/>
</dbReference>
<dbReference type="RefSeq" id="WP_005181234.1">
    <property type="nucleotide sequence ID" value="NZ_CP045804.1"/>
</dbReference>
<evidence type="ECO:0000256" key="1">
    <source>
        <dbReference type="ARBA" id="ARBA00009437"/>
    </source>
</evidence>
<dbReference type="InterPro" id="IPR036388">
    <property type="entry name" value="WH-like_DNA-bd_sf"/>
</dbReference>
<dbReference type="Gene3D" id="1.10.10.10">
    <property type="entry name" value="Winged helix-like DNA-binding domain superfamily/Winged helix DNA-binding domain"/>
    <property type="match status" value="1"/>
</dbReference>
<evidence type="ECO:0000256" key="2">
    <source>
        <dbReference type="ARBA" id="ARBA00023015"/>
    </source>
</evidence>
<dbReference type="InterPro" id="IPR000847">
    <property type="entry name" value="LysR_HTH_N"/>
</dbReference>
<dbReference type="PANTHER" id="PTHR30346:SF29">
    <property type="entry name" value="LYSR SUBSTRATE-BINDING"/>
    <property type="match status" value="1"/>
</dbReference>
<dbReference type="Pfam" id="PF03466">
    <property type="entry name" value="LysR_substrate"/>
    <property type="match status" value="1"/>
</dbReference>
<evidence type="ECO:0000256" key="4">
    <source>
        <dbReference type="ARBA" id="ARBA00023159"/>
    </source>
</evidence>
<keyword evidence="5" id="KW-0804">Transcription</keyword>
<keyword evidence="2" id="KW-0805">Transcription regulation</keyword>
<keyword evidence="3" id="KW-0238">DNA-binding</keyword>
<dbReference type="InterPro" id="IPR011991">
    <property type="entry name" value="ArsR-like_HTH"/>
</dbReference>
<accession>A0A857LMT9</accession>
<gene>
    <name evidence="6" type="ORF">GII30_12510</name>
</gene>